<proteinExistence type="predicted"/>
<feature type="domain" description="N-acetyltransferase" evidence="1">
    <location>
        <begin position="3"/>
        <end position="138"/>
    </location>
</feature>
<gene>
    <name evidence="2" type="ORF">I6H47_10285</name>
</gene>
<dbReference type="PANTHER" id="PTHR43233">
    <property type="entry name" value="FAMILY N-ACETYLTRANSFERASE, PUTATIVE (AFU_ORTHOLOGUE AFUA_6G03350)-RELATED"/>
    <property type="match status" value="1"/>
</dbReference>
<dbReference type="PANTHER" id="PTHR43233:SF1">
    <property type="entry name" value="FAMILY N-ACETYLTRANSFERASE, PUTATIVE (AFU_ORTHOLOGUE AFUA_6G03350)-RELATED"/>
    <property type="match status" value="1"/>
</dbReference>
<evidence type="ECO:0000313" key="2">
    <source>
        <dbReference type="EMBL" id="QQB13237.1"/>
    </source>
</evidence>
<evidence type="ECO:0000259" key="1">
    <source>
        <dbReference type="PROSITE" id="PS51186"/>
    </source>
</evidence>
<name>A0A7T4DHB2_9MICO</name>
<evidence type="ECO:0000313" key="3">
    <source>
        <dbReference type="Proteomes" id="UP000595374"/>
    </source>
</evidence>
<keyword evidence="2" id="KW-0808">Transferase</keyword>
<dbReference type="Proteomes" id="UP000595374">
    <property type="component" value="Chromosome"/>
</dbReference>
<protein>
    <submittedName>
        <fullName evidence="2">GNAT family N-acetyltransferase</fullName>
    </submittedName>
</protein>
<dbReference type="InterPro" id="IPR053144">
    <property type="entry name" value="Acetyltransferase_Butenolide"/>
</dbReference>
<dbReference type="Pfam" id="PF00583">
    <property type="entry name" value="Acetyltransf_1"/>
    <property type="match status" value="1"/>
</dbReference>
<dbReference type="RefSeq" id="WP_198498455.1">
    <property type="nucleotide sequence ID" value="NZ_CP065989.1"/>
</dbReference>
<reference evidence="2 3" key="1">
    <citation type="submission" date="2020-12" db="EMBL/GenBank/DDBJ databases">
        <title>FDA dAtabase for Regulatory Grade micrObial Sequences (FDA-ARGOS): Supporting development and validation of Infectious Disease Dx tests.</title>
        <authorList>
            <person name="Sproer C."/>
            <person name="Gronow S."/>
            <person name="Severitt S."/>
            <person name="Schroder I."/>
            <person name="Tallon L."/>
            <person name="Sadzewicz L."/>
            <person name="Zhao X."/>
            <person name="Boylan J."/>
            <person name="Ott S."/>
            <person name="Bowen H."/>
            <person name="Vavikolanu K."/>
            <person name="Mehta A."/>
            <person name="Aluvathingal J."/>
            <person name="Nadendla S."/>
            <person name="Lowell S."/>
            <person name="Myers T."/>
            <person name="Yan Y."/>
            <person name="Sichtig H."/>
        </authorList>
    </citation>
    <scope>NUCLEOTIDE SEQUENCE [LARGE SCALE GENOMIC DNA]</scope>
    <source>
        <strain evidence="2 3">FDAARGOS_990</strain>
    </source>
</reference>
<dbReference type="AlphaFoldDB" id="A0A7T4DHB2"/>
<dbReference type="CDD" id="cd04301">
    <property type="entry name" value="NAT_SF"/>
    <property type="match status" value="1"/>
</dbReference>
<dbReference type="EMBL" id="CP065989">
    <property type="protein sequence ID" value="QQB13237.1"/>
    <property type="molecule type" value="Genomic_DNA"/>
</dbReference>
<sequence>MTVDYQLDDRPARDELLALYESVGWSNYTTDPDRLVAAIHGSRCVVTARIDGQLCGLARMVGDGATIAYLQDVLVAPDFQRQGIGRSLVSTVFEKFEDVRQKVLVTDDEPRQHDFYRSLGFADFDDTAPRLHGFIKLS</sequence>
<dbReference type="SUPFAM" id="SSF55729">
    <property type="entry name" value="Acyl-CoA N-acyltransferases (Nat)"/>
    <property type="match status" value="1"/>
</dbReference>
<dbReference type="InterPro" id="IPR016181">
    <property type="entry name" value="Acyl_CoA_acyltransferase"/>
</dbReference>
<dbReference type="PROSITE" id="PS51186">
    <property type="entry name" value="GNAT"/>
    <property type="match status" value="1"/>
</dbReference>
<dbReference type="Gene3D" id="3.40.630.30">
    <property type="match status" value="1"/>
</dbReference>
<dbReference type="GO" id="GO:0016747">
    <property type="term" value="F:acyltransferase activity, transferring groups other than amino-acyl groups"/>
    <property type="evidence" value="ECO:0007669"/>
    <property type="project" value="InterPro"/>
</dbReference>
<dbReference type="InterPro" id="IPR000182">
    <property type="entry name" value="GNAT_dom"/>
</dbReference>
<accession>A0A7T4DHB2</accession>
<organism evidence="2 3">
    <name type="scientific">Brevibacterium casei</name>
    <dbReference type="NCBI Taxonomy" id="33889"/>
    <lineage>
        <taxon>Bacteria</taxon>
        <taxon>Bacillati</taxon>
        <taxon>Actinomycetota</taxon>
        <taxon>Actinomycetes</taxon>
        <taxon>Micrococcales</taxon>
        <taxon>Brevibacteriaceae</taxon>
        <taxon>Brevibacterium</taxon>
    </lineage>
</organism>